<dbReference type="Pfam" id="PF00270">
    <property type="entry name" value="DEAD"/>
    <property type="match status" value="1"/>
</dbReference>
<keyword evidence="7" id="KW-0067">ATP-binding</keyword>
<dbReference type="Pfam" id="PF17191">
    <property type="entry name" value="RecG_wedge"/>
    <property type="match status" value="1"/>
</dbReference>
<dbReference type="EC" id="5.6.2.4" evidence="13"/>
<evidence type="ECO:0000256" key="16">
    <source>
        <dbReference type="ARBA" id="ARBA00049819"/>
    </source>
</evidence>
<dbReference type="InterPro" id="IPR047112">
    <property type="entry name" value="RecG/Mfd"/>
</dbReference>
<dbReference type="InterPro" id="IPR004609">
    <property type="entry name" value="ATP-dep_DNA_helicase_RecG"/>
</dbReference>
<evidence type="ECO:0000256" key="12">
    <source>
        <dbReference type="ARBA" id="ARBA00034617"/>
    </source>
</evidence>
<dbReference type="NCBIfam" id="NF008165">
    <property type="entry name" value="PRK10917.1-3"/>
    <property type="match status" value="1"/>
</dbReference>
<dbReference type="InterPro" id="IPR014001">
    <property type="entry name" value="Helicase_ATP-bd"/>
</dbReference>
<dbReference type="PANTHER" id="PTHR47964">
    <property type="entry name" value="ATP-DEPENDENT DNA HELICASE HOMOLOG RECG, CHLOROPLASTIC"/>
    <property type="match status" value="1"/>
</dbReference>
<dbReference type="InterPro" id="IPR011545">
    <property type="entry name" value="DEAD/DEAH_box_helicase_dom"/>
</dbReference>
<dbReference type="Pfam" id="PF19833">
    <property type="entry name" value="RecG_dom3_C"/>
    <property type="match status" value="1"/>
</dbReference>
<dbReference type="Gene3D" id="3.40.50.300">
    <property type="entry name" value="P-loop containing nucleotide triphosphate hydrolases"/>
    <property type="match status" value="2"/>
</dbReference>
<evidence type="ECO:0000256" key="9">
    <source>
        <dbReference type="ARBA" id="ARBA00023172"/>
    </source>
</evidence>
<evidence type="ECO:0000256" key="11">
    <source>
        <dbReference type="ARBA" id="ARBA00023235"/>
    </source>
</evidence>
<keyword evidence="4" id="KW-0227">DNA damage</keyword>
<evidence type="ECO:0000259" key="18">
    <source>
        <dbReference type="PROSITE" id="PS51194"/>
    </source>
</evidence>
<keyword evidence="6 19" id="KW-0347">Helicase</keyword>
<evidence type="ECO:0000256" key="10">
    <source>
        <dbReference type="ARBA" id="ARBA00023204"/>
    </source>
</evidence>
<evidence type="ECO:0000256" key="3">
    <source>
        <dbReference type="ARBA" id="ARBA00022741"/>
    </source>
</evidence>
<comment type="catalytic activity">
    <reaction evidence="12">
        <text>Couples ATP hydrolysis with the unwinding of duplex DNA by translocating in the 3'-5' direction.</text>
        <dbReference type="EC" id="5.6.2.4"/>
    </reaction>
</comment>
<evidence type="ECO:0000256" key="6">
    <source>
        <dbReference type="ARBA" id="ARBA00022806"/>
    </source>
</evidence>
<dbReference type="SMART" id="SM00490">
    <property type="entry name" value="HELICc"/>
    <property type="match status" value="1"/>
</dbReference>
<dbReference type="PROSITE" id="PS51194">
    <property type="entry name" value="HELICASE_CTER"/>
    <property type="match status" value="1"/>
</dbReference>
<sequence length="701" mass="79889">MSESLLNNKVEYLKGVGPARAESLNNELNIYTFQDLLSYFPFRYVDRSGITPINSLSNEDSYVQISGFFDEFVKVGKSGHTRLEAVFHDDTASLKIIWFQNFSWVTDKYKTGTRYYIFGRVGLFSKHLYMAHPEILTPDEFNRLPFSGKFQPVYQTSEKLKSKGIDSKSISMFISAALEKTKDQLKETLPDHLLRSLQLPGINEAYQNIHIPHDKNILDRSLKRFRFEEALLMQLRHKINADNRRKTPTQIVFRKVGQYFNAFYNQSLLFDLTEAQKRVTREIRNDLGSGYRMNRLLQGDVGSGKTVVAMMAALLAIDNGYQACIMAPTEILAQQHFATISKWIIKLGLRVELLTGSTKTKKRKEILQSLADGKINVVVGTHALIEDQVEFQNLGLAIIDEQHRFGVMQRAKLHSKGSEMVHTLVMTATPIPRTLALTFYGDLDVSVIDELPPGRKQVMTKFYYDNQRYFVLELMRKQIALGRQIYIVYPLIKELEKLDLVALENGYEAIIRDFPMPRYETGILHGRMSQDEKDFVMDRYVRGLTNILVSTTVIEVGVDVPNASVMVIENAERFGLSQLHQLRGRVGRGDFQSFCILVGGKNLSNEAKTRLRAMLETTDGFKIAEADLKLRGPGDLMGTRQSGEFEFVHLDVVRDDQIITYARQMAEQICNADPTLSKPENLCLRAALRERFKGLALSDIA</sequence>
<evidence type="ECO:0000256" key="15">
    <source>
        <dbReference type="ARBA" id="ARBA00049803"/>
    </source>
</evidence>
<evidence type="ECO:0000259" key="17">
    <source>
        <dbReference type="PROSITE" id="PS51192"/>
    </source>
</evidence>
<reference evidence="19" key="1">
    <citation type="submission" date="2019-08" db="EMBL/GenBank/DDBJ databases">
        <authorList>
            <person name="Kucharzyk K."/>
            <person name="Murdoch R.W."/>
            <person name="Higgins S."/>
            <person name="Loffler F."/>
        </authorList>
    </citation>
    <scope>NUCLEOTIDE SEQUENCE</scope>
</reference>
<dbReference type="SMART" id="SM00487">
    <property type="entry name" value="DEXDc"/>
    <property type="match status" value="1"/>
</dbReference>
<dbReference type="AlphaFoldDB" id="A0A644XEJ8"/>
<dbReference type="Pfam" id="PF00271">
    <property type="entry name" value="Helicase_C"/>
    <property type="match status" value="1"/>
</dbReference>
<name>A0A644XEJ8_9ZZZZ</name>
<comment type="catalytic activity">
    <reaction evidence="14">
        <text>ATP + H2O = ADP + phosphate + H(+)</text>
        <dbReference type="Rhea" id="RHEA:13065"/>
        <dbReference type="ChEBI" id="CHEBI:15377"/>
        <dbReference type="ChEBI" id="CHEBI:15378"/>
        <dbReference type="ChEBI" id="CHEBI:30616"/>
        <dbReference type="ChEBI" id="CHEBI:43474"/>
        <dbReference type="ChEBI" id="CHEBI:456216"/>
        <dbReference type="EC" id="5.6.2.4"/>
    </reaction>
</comment>
<dbReference type="SUPFAM" id="SSF52540">
    <property type="entry name" value="P-loop containing nucleoside triphosphate hydrolases"/>
    <property type="match status" value="2"/>
</dbReference>
<dbReference type="GO" id="GO:0043138">
    <property type="term" value="F:3'-5' DNA helicase activity"/>
    <property type="evidence" value="ECO:0007669"/>
    <property type="project" value="UniProtKB-EC"/>
</dbReference>
<keyword evidence="11" id="KW-0413">Isomerase</keyword>
<feature type="domain" description="Helicase C-terminal" evidence="18">
    <location>
        <begin position="473"/>
        <end position="634"/>
    </location>
</feature>
<keyword evidence="8" id="KW-0238">DNA-binding</keyword>
<accession>A0A644XEJ8</accession>
<feature type="domain" description="Helicase ATP-binding" evidence="17">
    <location>
        <begin position="286"/>
        <end position="448"/>
    </location>
</feature>
<keyword evidence="5 19" id="KW-0378">Hydrolase</keyword>
<dbReference type="GO" id="GO:0016887">
    <property type="term" value="F:ATP hydrolysis activity"/>
    <property type="evidence" value="ECO:0007669"/>
    <property type="project" value="RHEA"/>
</dbReference>
<dbReference type="GO" id="GO:0003677">
    <property type="term" value="F:DNA binding"/>
    <property type="evidence" value="ECO:0007669"/>
    <property type="project" value="UniProtKB-KW"/>
</dbReference>
<evidence type="ECO:0000256" key="8">
    <source>
        <dbReference type="ARBA" id="ARBA00023125"/>
    </source>
</evidence>
<evidence type="ECO:0000256" key="13">
    <source>
        <dbReference type="ARBA" id="ARBA00034808"/>
    </source>
</evidence>
<keyword evidence="10" id="KW-0234">DNA repair</keyword>
<evidence type="ECO:0000256" key="5">
    <source>
        <dbReference type="ARBA" id="ARBA00022801"/>
    </source>
</evidence>
<dbReference type="NCBIfam" id="TIGR00643">
    <property type="entry name" value="recG"/>
    <property type="match status" value="1"/>
</dbReference>
<dbReference type="Gene3D" id="2.40.50.140">
    <property type="entry name" value="Nucleic acid-binding proteins"/>
    <property type="match status" value="1"/>
</dbReference>
<dbReference type="NCBIfam" id="NF008168">
    <property type="entry name" value="PRK10917.2-2"/>
    <property type="match status" value="1"/>
</dbReference>
<keyword evidence="9" id="KW-0233">DNA recombination</keyword>
<dbReference type="InterPro" id="IPR012340">
    <property type="entry name" value="NA-bd_OB-fold"/>
</dbReference>
<evidence type="ECO:0000256" key="14">
    <source>
        <dbReference type="ARBA" id="ARBA00048988"/>
    </source>
</evidence>
<dbReference type="InterPro" id="IPR033454">
    <property type="entry name" value="RecG_wedge"/>
</dbReference>
<dbReference type="CDD" id="cd04488">
    <property type="entry name" value="RecG_wedge_OBF"/>
    <property type="match status" value="1"/>
</dbReference>
<dbReference type="SUPFAM" id="SSF50249">
    <property type="entry name" value="Nucleic acid-binding proteins"/>
    <property type="match status" value="1"/>
</dbReference>
<keyword evidence="3" id="KW-0547">Nucleotide-binding</keyword>
<dbReference type="InterPro" id="IPR001650">
    <property type="entry name" value="Helicase_C-like"/>
</dbReference>
<comment type="similarity">
    <text evidence="1">Belongs to the helicase family. RecG subfamily.</text>
</comment>
<dbReference type="InterPro" id="IPR027417">
    <property type="entry name" value="P-loop_NTPase"/>
</dbReference>
<dbReference type="GO" id="GO:0006310">
    <property type="term" value="P:DNA recombination"/>
    <property type="evidence" value="ECO:0007669"/>
    <property type="project" value="UniProtKB-KW"/>
</dbReference>
<gene>
    <name evidence="19" type="primary">recG_16</name>
    <name evidence="19" type="ORF">SDC9_60883</name>
</gene>
<evidence type="ECO:0000256" key="2">
    <source>
        <dbReference type="ARBA" id="ARBA00017846"/>
    </source>
</evidence>
<evidence type="ECO:0000256" key="7">
    <source>
        <dbReference type="ARBA" id="ARBA00022840"/>
    </source>
</evidence>
<dbReference type="GO" id="GO:0006281">
    <property type="term" value="P:DNA repair"/>
    <property type="evidence" value="ECO:0007669"/>
    <property type="project" value="UniProtKB-KW"/>
</dbReference>
<evidence type="ECO:0000256" key="4">
    <source>
        <dbReference type="ARBA" id="ARBA00022763"/>
    </source>
</evidence>
<evidence type="ECO:0000313" key="19">
    <source>
        <dbReference type="EMBL" id="MPM14519.1"/>
    </source>
</evidence>
<comment type="caution">
    <text evidence="19">The sequence shown here is derived from an EMBL/GenBank/DDBJ whole genome shotgun (WGS) entry which is preliminary data.</text>
</comment>
<organism evidence="19">
    <name type="scientific">bioreactor metagenome</name>
    <dbReference type="NCBI Taxonomy" id="1076179"/>
    <lineage>
        <taxon>unclassified sequences</taxon>
        <taxon>metagenomes</taxon>
        <taxon>ecological metagenomes</taxon>
    </lineage>
</organism>
<evidence type="ECO:0000256" key="1">
    <source>
        <dbReference type="ARBA" id="ARBA00007504"/>
    </source>
</evidence>
<proteinExistence type="inferred from homology"/>
<dbReference type="GO" id="GO:0005524">
    <property type="term" value="F:ATP binding"/>
    <property type="evidence" value="ECO:0007669"/>
    <property type="project" value="UniProtKB-KW"/>
</dbReference>
<dbReference type="InterPro" id="IPR045562">
    <property type="entry name" value="RecG_dom3_C"/>
</dbReference>
<protein>
    <recommendedName>
        <fullName evidence="2">ATP-dependent DNA helicase RecG</fullName>
        <ecNumber evidence="13">5.6.2.4</ecNumber>
    </recommendedName>
    <alternativeName>
        <fullName evidence="15">DNA branch migration protein RecG</fullName>
    </alternativeName>
    <alternativeName>
        <fullName evidence="16">Probable DNA 3'-5' helicase RecG</fullName>
    </alternativeName>
</protein>
<dbReference type="PROSITE" id="PS51192">
    <property type="entry name" value="HELICASE_ATP_BIND_1"/>
    <property type="match status" value="1"/>
</dbReference>
<dbReference type="CDD" id="cd17992">
    <property type="entry name" value="DEXHc_RecG"/>
    <property type="match status" value="1"/>
</dbReference>
<dbReference type="PANTHER" id="PTHR47964:SF1">
    <property type="entry name" value="ATP-DEPENDENT DNA HELICASE HOMOLOG RECG, CHLOROPLASTIC"/>
    <property type="match status" value="1"/>
</dbReference>
<dbReference type="EMBL" id="VSSQ01002293">
    <property type="protein sequence ID" value="MPM14519.1"/>
    <property type="molecule type" value="Genomic_DNA"/>
</dbReference>